<organism evidence="2 3">
    <name type="scientific">Portunus trituberculatus</name>
    <name type="common">Swimming crab</name>
    <name type="synonym">Neptunus trituberculatus</name>
    <dbReference type="NCBI Taxonomy" id="210409"/>
    <lineage>
        <taxon>Eukaryota</taxon>
        <taxon>Metazoa</taxon>
        <taxon>Ecdysozoa</taxon>
        <taxon>Arthropoda</taxon>
        <taxon>Crustacea</taxon>
        <taxon>Multicrustacea</taxon>
        <taxon>Malacostraca</taxon>
        <taxon>Eumalacostraca</taxon>
        <taxon>Eucarida</taxon>
        <taxon>Decapoda</taxon>
        <taxon>Pleocyemata</taxon>
        <taxon>Brachyura</taxon>
        <taxon>Eubrachyura</taxon>
        <taxon>Portunoidea</taxon>
        <taxon>Portunidae</taxon>
        <taxon>Portuninae</taxon>
        <taxon>Portunus</taxon>
    </lineage>
</organism>
<dbReference type="AlphaFoldDB" id="A0A5B7IPS8"/>
<dbReference type="Proteomes" id="UP000324222">
    <property type="component" value="Unassembled WGS sequence"/>
</dbReference>
<feature type="compositionally biased region" description="Basic and acidic residues" evidence="1">
    <location>
        <begin position="35"/>
        <end position="47"/>
    </location>
</feature>
<dbReference type="EMBL" id="VSRR010062837">
    <property type="protein sequence ID" value="MPC83567.1"/>
    <property type="molecule type" value="Genomic_DNA"/>
</dbReference>
<evidence type="ECO:0000313" key="2">
    <source>
        <dbReference type="EMBL" id="MPC83567.1"/>
    </source>
</evidence>
<keyword evidence="3" id="KW-1185">Reference proteome</keyword>
<name>A0A5B7IPS8_PORTR</name>
<gene>
    <name evidence="2" type="ORF">E2C01_078279</name>
</gene>
<feature type="compositionally biased region" description="Basic and acidic residues" evidence="1">
    <location>
        <begin position="1"/>
        <end position="27"/>
    </location>
</feature>
<reference evidence="2 3" key="1">
    <citation type="submission" date="2019-05" db="EMBL/GenBank/DDBJ databases">
        <title>Another draft genome of Portunus trituberculatus and its Hox gene families provides insights of decapod evolution.</title>
        <authorList>
            <person name="Jeong J.-H."/>
            <person name="Song I."/>
            <person name="Kim S."/>
            <person name="Choi T."/>
            <person name="Kim D."/>
            <person name="Ryu S."/>
            <person name="Kim W."/>
        </authorList>
    </citation>
    <scope>NUCLEOTIDE SEQUENCE [LARGE SCALE GENOMIC DNA]</scope>
    <source>
        <tissue evidence="2">Muscle</tissue>
    </source>
</reference>
<sequence length="199" mass="22763">MKEKEKKNAKEEDGKQNQNKWEEEKKEYRRKKKKGSSERKEDKKHQEEEEEEEEEEENRGRKEEGARKETVPSAIISRHAFPPLIYHTHTDKQLRKLMVLLSAPFLPPPARNCARVLPLLGYYDSPILPCTSPAIPKPPQASLPSQPSLTSFLQPVPPPAHFPSLPKRVSPPFLPLLNFSVQVLPQPTSHGVNKSKINQ</sequence>
<proteinExistence type="predicted"/>
<protein>
    <submittedName>
        <fullName evidence="2">Uncharacterized protein</fullName>
    </submittedName>
</protein>
<comment type="caution">
    <text evidence="2">The sequence shown here is derived from an EMBL/GenBank/DDBJ whole genome shotgun (WGS) entry which is preliminary data.</text>
</comment>
<feature type="compositionally biased region" description="Acidic residues" evidence="1">
    <location>
        <begin position="48"/>
        <end position="57"/>
    </location>
</feature>
<feature type="region of interest" description="Disordered" evidence="1">
    <location>
        <begin position="1"/>
        <end position="74"/>
    </location>
</feature>
<feature type="compositionally biased region" description="Basic and acidic residues" evidence="1">
    <location>
        <begin position="58"/>
        <end position="70"/>
    </location>
</feature>
<accession>A0A5B7IPS8</accession>
<evidence type="ECO:0000256" key="1">
    <source>
        <dbReference type="SAM" id="MobiDB-lite"/>
    </source>
</evidence>
<evidence type="ECO:0000313" key="3">
    <source>
        <dbReference type="Proteomes" id="UP000324222"/>
    </source>
</evidence>